<name>F9D3T5_PREDD</name>
<accession>F9D3T5</accession>
<dbReference type="AlphaFoldDB" id="F9D3T5"/>
<sequence>MLYKSKNFLIFAFIVPVKADIFYNFASRSNKKGRLCQKKDPILGARWA</sequence>
<organism evidence="1 2">
    <name type="scientific">Prevotella dentalis (strain ATCC 49559 / DSM 3688 / JCM 13448 / NCTC 12043 / ES 2772)</name>
    <name type="common">Mitsuokella dentalis</name>
    <dbReference type="NCBI Taxonomy" id="908937"/>
    <lineage>
        <taxon>Bacteria</taxon>
        <taxon>Pseudomonadati</taxon>
        <taxon>Bacteroidota</taxon>
        <taxon>Bacteroidia</taxon>
        <taxon>Bacteroidales</taxon>
        <taxon>Prevotellaceae</taxon>
        <taxon>Prevotella</taxon>
    </lineage>
</organism>
<evidence type="ECO:0000313" key="2">
    <source>
        <dbReference type="Proteomes" id="UP000007820"/>
    </source>
</evidence>
<comment type="caution">
    <text evidence="1">The sequence shown here is derived from an EMBL/GenBank/DDBJ whole genome shotgun (WGS) entry which is preliminary data.</text>
</comment>
<dbReference type="Proteomes" id="UP000007820">
    <property type="component" value="Unassembled WGS sequence"/>
</dbReference>
<gene>
    <name evidence="1" type="ORF">HMPREF9136_1513</name>
</gene>
<evidence type="ECO:0000313" key="1">
    <source>
        <dbReference type="EMBL" id="EGQ14370.1"/>
    </source>
</evidence>
<reference evidence="1 2" key="1">
    <citation type="submission" date="2011-04" db="EMBL/GenBank/DDBJ databases">
        <authorList>
            <person name="Muzny D."/>
            <person name="Qin X."/>
            <person name="Deng J."/>
            <person name="Jiang H."/>
            <person name="Liu Y."/>
            <person name="Qu J."/>
            <person name="Song X.-Z."/>
            <person name="Zhang L."/>
            <person name="Thornton R."/>
            <person name="Coyle M."/>
            <person name="Francisco L."/>
            <person name="Jackson L."/>
            <person name="Javaid M."/>
            <person name="Korchina V."/>
            <person name="Kovar C."/>
            <person name="Mata R."/>
            <person name="Mathew T."/>
            <person name="Ngo R."/>
            <person name="Nguyen L."/>
            <person name="Nguyen N."/>
            <person name="Okwuonu G."/>
            <person name="Ongeri F."/>
            <person name="Pham C."/>
            <person name="Simmons D."/>
            <person name="Wilczek-Boney K."/>
            <person name="Hale W."/>
            <person name="Jakkamsetti A."/>
            <person name="Pham P."/>
            <person name="Ruth R."/>
            <person name="San Lucas F."/>
            <person name="Warren J."/>
            <person name="Zhang J."/>
            <person name="Zhao Z."/>
            <person name="Zhou C."/>
            <person name="Zhu D."/>
            <person name="Lee S."/>
            <person name="Bess C."/>
            <person name="Blankenburg K."/>
            <person name="Forbes L."/>
            <person name="Fu Q."/>
            <person name="Gubbala S."/>
            <person name="Hirani K."/>
            <person name="Jayaseelan J.C."/>
            <person name="Lara F."/>
            <person name="Munidasa M."/>
            <person name="Palculict T."/>
            <person name="Patil S."/>
            <person name="Pu L.-L."/>
            <person name="Saada N."/>
            <person name="Tang L."/>
            <person name="Weissenberger G."/>
            <person name="Zhu Y."/>
            <person name="Hemphill L."/>
            <person name="Shang Y."/>
            <person name="Youmans B."/>
            <person name="Ayvaz T."/>
            <person name="Ross M."/>
            <person name="Santibanez J."/>
            <person name="Aqrawi P."/>
            <person name="Gross S."/>
            <person name="Joshi V."/>
            <person name="Fowler G."/>
            <person name="Nazareth L."/>
            <person name="Reid J."/>
            <person name="Worley K."/>
            <person name="Petrosino J."/>
            <person name="Highlander S."/>
            <person name="Gibbs R."/>
        </authorList>
    </citation>
    <scope>NUCLEOTIDE SEQUENCE [LARGE SCALE GENOMIC DNA]</scope>
    <source>
        <strain evidence="1 2">DSM 3688</strain>
    </source>
</reference>
<dbReference type="EMBL" id="AFPW01000022">
    <property type="protein sequence ID" value="EGQ14370.1"/>
    <property type="molecule type" value="Genomic_DNA"/>
</dbReference>
<proteinExistence type="predicted"/>
<protein>
    <submittedName>
        <fullName evidence="1">Uncharacterized protein</fullName>
    </submittedName>
</protein>